<proteinExistence type="predicted"/>
<dbReference type="RefSeq" id="WP_067704974.1">
    <property type="nucleotide sequence ID" value="NZ_LLZH01000319.1"/>
</dbReference>
<comment type="caution">
    <text evidence="1">The sequence shown here is derived from an EMBL/GenBank/DDBJ whole genome shotgun (WGS) entry which is preliminary data.</text>
</comment>
<dbReference type="SUPFAM" id="SSF46785">
    <property type="entry name" value="Winged helix' DNA-binding domain"/>
    <property type="match status" value="1"/>
</dbReference>
<accession>A0A124G830</accession>
<reference evidence="1 2" key="1">
    <citation type="submission" date="2015-10" db="EMBL/GenBank/DDBJ databases">
        <authorList>
            <person name="Gilbert D.G."/>
        </authorList>
    </citation>
    <scope>NUCLEOTIDE SEQUENCE [LARGE SCALE GENOMIC DNA]</scope>
    <source>
        <strain evidence="1 2">NRRL B-16712</strain>
    </source>
</reference>
<dbReference type="CDD" id="cd00090">
    <property type="entry name" value="HTH_ARSR"/>
    <property type="match status" value="1"/>
</dbReference>
<organism evidence="1 2">
    <name type="scientific">Actinoplanes awajinensis subsp. mycoplanecinus</name>
    <dbReference type="NCBI Taxonomy" id="135947"/>
    <lineage>
        <taxon>Bacteria</taxon>
        <taxon>Bacillati</taxon>
        <taxon>Actinomycetota</taxon>
        <taxon>Actinomycetes</taxon>
        <taxon>Micromonosporales</taxon>
        <taxon>Micromonosporaceae</taxon>
        <taxon>Actinoplanes</taxon>
    </lineage>
</organism>
<dbReference type="InterPro" id="IPR036390">
    <property type="entry name" value="WH_DNA-bd_sf"/>
</dbReference>
<dbReference type="Proteomes" id="UP000053244">
    <property type="component" value="Unassembled WGS sequence"/>
</dbReference>
<dbReference type="InterPro" id="IPR011991">
    <property type="entry name" value="ArsR-like_HTH"/>
</dbReference>
<dbReference type="GO" id="GO:0003700">
    <property type="term" value="F:DNA-binding transcription factor activity"/>
    <property type="evidence" value="ECO:0007669"/>
    <property type="project" value="InterPro"/>
</dbReference>
<sequence>MVIGVVVHSGQRGRFAEAARTLTGVSFSWAVYEREEEIRDRVTDLLAGGTLTGLLLGLVPYARARDLLPQGLPVAITRSAALDLALAWARARGNGWPATPVSIDTFPDETVAEVAAALGLDRSAIATLPFRPEQPIAEVVAFHREHLDRTGSPYVITARTGVAAALDGRTAVLPALPTPGTIRADLHELVLRVRGRQADGQRFAAAVFRAPESGARAALREALSAVPELADAWIDEHGPRAVIAFAPAAVFETMTRHWVSLPVDGITGFHGAPTTGALIDEEISGPDDQRAPAAMGDAAIGFGIGTSARGSVALAEQAADRAERDGATAGYLITDDGVMIGPIGVAGPPLTYTYRGHGGLEDLAGRAGLSAATMSRLAALERSLTGRPITPGELARALGITDPSGRRLIRKLSDAGLVADEGSAQPHHKGRPTRLYRLAIHTALTTADNR</sequence>
<gene>
    <name evidence="1" type="ORF">ADL15_43040</name>
</gene>
<evidence type="ECO:0000313" key="2">
    <source>
        <dbReference type="Proteomes" id="UP000053244"/>
    </source>
</evidence>
<name>A0A124G830_9ACTN</name>
<evidence type="ECO:0000313" key="1">
    <source>
        <dbReference type="EMBL" id="KUL24700.1"/>
    </source>
</evidence>
<dbReference type="InterPro" id="IPR036388">
    <property type="entry name" value="WH-like_DNA-bd_sf"/>
</dbReference>
<dbReference type="OrthoDB" id="3988248at2"/>
<keyword evidence="2" id="KW-1185">Reference proteome</keyword>
<dbReference type="Gene3D" id="1.10.10.10">
    <property type="entry name" value="Winged helix-like DNA-binding domain superfamily/Winged helix DNA-binding domain"/>
    <property type="match status" value="1"/>
</dbReference>
<dbReference type="EMBL" id="LLZH01000319">
    <property type="protein sequence ID" value="KUL24700.1"/>
    <property type="molecule type" value="Genomic_DNA"/>
</dbReference>
<dbReference type="AlphaFoldDB" id="A0A124G830"/>
<protein>
    <submittedName>
        <fullName evidence="1">Uncharacterized protein</fullName>
    </submittedName>
</protein>